<evidence type="ECO:0000313" key="1">
    <source>
        <dbReference type="EMBL" id="JAH14868.1"/>
    </source>
</evidence>
<name>A0A0E9QFI9_ANGAN</name>
<reference evidence="1" key="2">
    <citation type="journal article" date="2015" name="Fish Shellfish Immunol.">
        <title>Early steps in the European eel (Anguilla anguilla)-Vibrio vulnificus interaction in the gills: Role of the RtxA13 toxin.</title>
        <authorList>
            <person name="Callol A."/>
            <person name="Pajuelo D."/>
            <person name="Ebbesson L."/>
            <person name="Teles M."/>
            <person name="MacKenzie S."/>
            <person name="Amaro C."/>
        </authorList>
    </citation>
    <scope>NUCLEOTIDE SEQUENCE</scope>
</reference>
<dbReference type="AlphaFoldDB" id="A0A0E9QFI9"/>
<accession>A0A0E9QFI9</accession>
<organism evidence="1">
    <name type="scientific">Anguilla anguilla</name>
    <name type="common">European freshwater eel</name>
    <name type="synonym">Muraena anguilla</name>
    <dbReference type="NCBI Taxonomy" id="7936"/>
    <lineage>
        <taxon>Eukaryota</taxon>
        <taxon>Metazoa</taxon>
        <taxon>Chordata</taxon>
        <taxon>Craniata</taxon>
        <taxon>Vertebrata</taxon>
        <taxon>Euteleostomi</taxon>
        <taxon>Actinopterygii</taxon>
        <taxon>Neopterygii</taxon>
        <taxon>Teleostei</taxon>
        <taxon>Anguilliformes</taxon>
        <taxon>Anguillidae</taxon>
        <taxon>Anguilla</taxon>
    </lineage>
</organism>
<proteinExistence type="predicted"/>
<dbReference type="EMBL" id="GBXM01093709">
    <property type="protein sequence ID" value="JAH14868.1"/>
    <property type="molecule type" value="Transcribed_RNA"/>
</dbReference>
<sequence length="45" mass="5480">MPCAMILLLISTKHFKQSHYKLEHIYLKTRMTNHIPYIPYALTYR</sequence>
<protein>
    <submittedName>
        <fullName evidence="1">Uncharacterized protein</fullName>
    </submittedName>
</protein>
<reference evidence="1" key="1">
    <citation type="submission" date="2014-11" db="EMBL/GenBank/DDBJ databases">
        <authorList>
            <person name="Amaro Gonzalez C."/>
        </authorList>
    </citation>
    <scope>NUCLEOTIDE SEQUENCE</scope>
</reference>